<dbReference type="SMART" id="SM00595">
    <property type="entry name" value="MADF"/>
    <property type="match status" value="1"/>
</dbReference>
<dbReference type="InterPro" id="IPR039353">
    <property type="entry name" value="TF_Adf1"/>
</dbReference>
<dbReference type="PANTHER" id="PTHR12243">
    <property type="entry name" value="MADF DOMAIN TRANSCRIPTION FACTOR"/>
    <property type="match status" value="1"/>
</dbReference>
<feature type="domain" description="MADF" evidence="1">
    <location>
        <begin position="51"/>
        <end position="143"/>
    </location>
</feature>
<evidence type="ECO:0000313" key="2">
    <source>
        <dbReference type="EMBL" id="KAK3749260.1"/>
    </source>
</evidence>
<sequence>MVRGILFEYVPYDFPSHVSRLTREETRSGKVCLLTFLTIRELRRMDDYKKNVIEMVREHIFLWNPVHRDYKNKEQRKQAWEDIDMKIQPPTGTDTTAKATWDQLTRGFCNAIKRKDKKSGSGATNYKEWKFLQEMMFLVPVKKSRATTGSIGVIIQSDEESNSSHQDETQAQDTDFIAVAEEIVVGEKTTKEVGAQLYGAPTLMKRLKLNQKRIQTDNDDEELMKLLRQRQEQKNTESTRLHFFRSILPKVDSLTDDEFLDFQVDVLQLLRKNHPALSHFRIKNGTTHRPQCTNPILHVHRSNPTQPIISTYNPPRPFIGILLLLHRRITTTARIKLLLTIKMYTTHLKVNINFSSPVMGCLQLAPTGCNSGRTNARSSLYVSYVILV</sequence>
<protein>
    <recommendedName>
        <fullName evidence="1">MADF domain-containing protein</fullName>
    </recommendedName>
</protein>
<organism evidence="2 3">
    <name type="scientific">Elysia crispata</name>
    <name type="common">lettuce slug</name>
    <dbReference type="NCBI Taxonomy" id="231223"/>
    <lineage>
        <taxon>Eukaryota</taxon>
        <taxon>Metazoa</taxon>
        <taxon>Spiralia</taxon>
        <taxon>Lophotrochozoa</taxon>
        <taxon>Mollusca</taxon>
        <taxon>Gastropoda</taxon>
        <taxon>Heterobranchia</taxon>
        <taxon>Euthyneura</taxon>
        <taxon>Panpulmonata</taxon>
        <taxon>Sacoglossa</taxon>
        <taxon>Placobranchoidea</taxon>
        <taxon>Plakobranchidae</taxon>
        <taxon>Elysia</taxon>
    </lineage>
</organism>
<evidence type="ECO:0000259" key="1">
    <source>
        <dbReference type="PROSITE" id="PS51029"/>
    </source>
</evidence>
<comment type="caution">
    <text evidence="2">The sequence shown here is derived from an EMBL/GenBank/DDBJ whole genome shotgun (WGS) entry which is preliminary data.</text>
</comment>
<dbReference type="PANTHER" id="PTHR12243:SF60">
    <property type="entry name" value="SI:CH211-15D5.12-RELATED"/>
    <property type="match status" value="1"/>
</dbReference>
<dbReference type="GO" id="GO:0005667">
    <property type="term" value="C:transcription regulator complex"/>
    <property type="evidence" value="ECO:0007669"/>
    <property type="project" value="TreeGrafter"/>
</dbReference>
<dbReference type="EMBL" id="JAWDGP010005950">
    <property type="protein sequence ID" value="KAK3749260.1"/>
    <property type="molecule type" value="Genomic_DNA"/>
</dbReference>
<dbReference type="Proteomes" id="UP001283361">
    <property type="component" value="Unassembled WGS sequence"/>
</dbReference>
<evidence type="ECO:0000313" key="3">
    <source>
        <dbReference type="Proteomes" id="UP001283361"/>
    </source>
</evidence>
<dbReference type="GO" id="GO:0006357">
    <property type="term" value="P:regulation of transcription by RNA polymerase II"/>
    <property type="evidence" value="ECO:0007669"/>
    <property type="project" value="TreeGrafter"/>
</dbReference>
<proteinExistence type="predicted"/>
<dbReference type="PROSITE" id="PS51029">
    <property type="entry name" value="MADF"/>
    <property type="match status" value="1"/>
</dbReference>
<accession>A0AAE0YL74</accession>
<dbReference type="AlphaFoldDB" id="A0AAE0YL74"/>
<reference evidence="2" key="1">
    <citation type="journal article" date="2023" name="G3 (Bethesda)">
        <title>A reference genome for the long-term kleptoplast-retaining sea slug Elysia crispata morphotype clarki.</title>
        <authorList>
            <person name="Eastman K.E."/>
            <person name="Pendleton A.L."/>
            <person name="Shaikh M.A."/>
            <person name="Suttiyut T."/>
            <person name="Ogas R."/>
            <person name="Tomko P."/>
            <person name="Gavelis G."/>
            <person name="Widhalm J.R."/>
            <person name="Wisecaver J.H."/>
        </authorList>
    </citation>
    <scope>NUCLEOTIDE SEQUENCE</scope>
    <source>
        <strain evidence="2">ECLA1</strain>
    </source>
</reference>
<keyword evidence="3" id="KW-1185">Reference proteome</keyword>
<dbReference type="GO" id="GO:0005634">
    <property type="term" value="C:nucleus"/>
    <property type="evidence" value="ECO:0007669"/>
    <property type="project" value="TreeGrafter"/>
</dbReference>
<dbReference type="InterPro" id="IPR006578">
    <property type="entry name" value="MADF-dom"/>
</dbReference>
<name>A0AAE0YL74_9GAST</name>
<gene>
    <name evidence="2" type="ORF">RRG08_038646</name>
</gene>
<dbReference type="Pfam" id="PF10545">
    <property type="entry name" value="MADF_DNA_bdg"/>
    <property type="match status" value="1"/>
</dbReference>